<evidence type="ECO:0000313" key="9">
    <source>
        <dbReference type="Proteomes" id="UP000266183"/>
    </source>
</evidence>
<dbReference type="KEGG" id="chk:D4L85_15720"/>
<dbReference type="InterPro" id="IPR036852">
    <property type="entry name" value="Peptidase_S8/S53_dom_sf"/>
</dbReference>
<dbReference type="CDD" id="cd07473">
    <property type="entry name" value="Peptidases_S8_Subtilisin_like"/>
    <property type="match status" value="1"/>
</dbReference>
<feature type="domain" description="Peptidase S8/S53" evidence="6">
    <location>
        <begin position="161"/>
        <end position="442"/>
    </location>
</feature>
<keyword evidence="4 5" id="KW-0720">Serine protease</keyword>
<evidence type="ECO:0000256" key="2">
    <source>
        <dbReference type="ARBA" id="ARBA00022670"/>
    </source>
</evidence>
<evidence type="ECO:0000259" key="7">
    <source>
        <dbReference type="Pfam" id="PF18962"/>
    </source>
</evidence>
<sequence>MLTKLATLVLVATLAAPCVVLAQGMPLRFLARAKKEISDETIVLTLRAAPRQVVAVKIDRHSASTLLRTAPAGSLFLLKSDADANARAMLDYLKHSNVFEYVEPDYVGRAAAVTPAAVFPHDPFFLRQWSHNNDGSFPLAAAKVDADADIAEAWTITTGSEEVIVAILDTGVKTDHREFSGRLWKNPNEIADNQKDDDGNGYVDDVNGWNFVADNNALQDDAGHGTHVAGIIGATGNNDVGYAGVDWHAKLMCLKVLDEGQRGYYSHWVAAIHYAVDHGAAIINMSMGGADYSQALEEAVQYAWDRNVLVVASMQNLNNDIVFYPAGFARALAVGATDPDDNRSQSFAGTIYGSNYGEHIDVVAPGNYIYGLHHLSDTTYSMVLSGTSQATALVSGIASLMRAKNPHLTVTQLEQGIEAGAEDGVGAATEDTPGWDRFYGFGRVNAYLALHPMDADAPDESALQVFPNPSTGLLHVKMDQKVAIRFSIALCDNLGRLIFQDEKDATRMIDLKYSLNGLPAGFYTLVLRNEKTRCVAKWMKH</sequence>
<dbReference type="OrthoDB" id="9798386at2"/>
<keyword evidence="3 5" id="KW-0378">Hydrolase</keyword>
<feature type="active site" description="Charge relay system" evidence="5">
    <location>
        <position position="169"/>
    </location>
</feature>
<dbReference type="InterPro" id="IPR015500">
    <property type="entry name" value="Peptidase_S8_subtilisin-rel"/>
</dbReference>
<dbReference type="AlphaFoldDB" id="A0A385SJJ5"/>
<feature type="active site" description="Charge relay system" evidence="5">
    <location>
        <position position="388"/>
    </location>
</feature>
<dbReference type="PROSITE" id="PS51892">
    <property type="entry name" value="SUBTILASE"/>
    <property type="match status" value="1"/>
</dbReference>
<dbReference type="Pfam" id="PF00082">
    <property type="entry name" value="Peptidase_S8"/>
    <property type="match status" value="1"/>
</dbReference>
<proteinExistence type="inferred from homology"/>
<dbReference type="SUPFAM" id="SSF52743">
    <property type="entry name" value="Subtilisin-like"/>
    <property type="match status" value="1"/>
</dbReference>
<accession>A0A385SJJ5</accession>
<keyword evidence="9" id="KW-1185">Reference proteome</keyword>
<dbReference type="GO" id="GO:0006508">
    <property type="term" value="P:proteolysis"/>
    <property type="evidence" value="ECO:0007669"/>
    <property type="project" value="UniProtKB-KW"/>
</dbReference>
<gene>
    <name evidence="8" type="ORF">D4L85_15720</name>
</gene>
<dbReference type="InterPro" id="IPR034204">
    <property type="entry name" value="PfSUB1-like_cat_dom"/>
</dbReference>
<name>A0A385SJJ5_9BACT</name>
<dbReference type="PROSITE" id="PS00137">
    <property type="entry name" value="SUBTILASE_HIS"/>
    <property type="match status" value="1"/>
</dbReference>
<dbReference type="InterPro" id="IPR000209">
    <property type="entry name" value="Peptidase_S8/S53_dom"/>
</dbReference>
<feature type="domain" description="Secretion system C-terminal sorting" evidence="7">
    <location>
        <begin position="465"/>
        <end position="537"/>
    </location>
</feature>
<dbReference type="InterPro" id="IPR026444">
    <property type="entry name" value="Secre_tail"/>
</dbReference>
<dbReference type="GO" id="GO:0004252">
    <property type="term" value="F:serine-type endopeptidase activity"/>
    <property type="evidence" value="ECO:0007669"/>
    <property type="project" value="UniProtKB-UniRule"/>
</dbReference>
<keyword evidence="2 5" id="KW-0645">Protease</keyword>
<dbReference type="PANTHER" id="PTHR43399">
    <property type="entry name" value="SUBTILISIN-RELATED"/>
    <property type="match status" value="1"/>
</dbReference>
<protein>
    <recommendedName>
        <fullName evidence="10">T9SS C-terminal target domain-containing protein</fullName>
    </recommendedName>
</protein>
<evidence type="ECO:0000256" key="4">
    <source>
        <dbReference type="ARBA" id="ARBA00022825"/>
    </source>
</evidence>
<dbReference type="InterPro" id="IPR022398">
    <property type="entry name" value="Peptidase_S8_His-AS"/>
</dbReference>
<dbReference type="EMBL" id="CP032382">
    <property type="protein sequence ID" value="AYB31923.1"/>
    <property type="molecule type" value="Genomic_DNA"/>
</dbReference>
<feature type="active site" description="Charge relay system" evidence="5">
    <location>
        <position position="224"/>
    </location>
</feature>
<dbReference type="InterPro" id="IPR023827">
    <property type="entry name" value="Peptidase_S8_Asp-AS"/>
</dbReference>
<evidence type="ECO:0000256" key="3">
    <source>
        <dbReference type="ARBA" id="ARBA00022801"/>
    </source>
</evidence>
<organism evidence="8 9">
    <name type="scientific">Chryseolinea soli</name>
    <dbReference type="NCBI Taxonomy" id="2321403"/>
    <lineage>
        <taxon>Bacteria</taxon>
        <taxon>Pseudomonadati</taxon>
        <taxon>Bacteroidota</taxon>
        <taxon>Cytophagia</taxon>
        <taxon>Cytophagales</taxon>
        <taxon>Fulvivirgaceae</taxon>
        <taxon>Chryseolinea</taxon>
    </lineage>
</organism>
<evidence type="ECO:0000256" key="1">
    <source>
        <dbReference type="ARBA" id="ARBA00011073"/>
    </source>
</evidence>
<evidence type="ECO:0000256" key="5">
    <source>
        <dbReference type="PROSITE-ProRule" id="PRU01240"/>
    </source>
</evidence>
<comment type="similarity">
    <text evidence="1 5">Belongs to the peptidase S8 family.</text>
</comment>
<dbReference type="Gene3D" id="3.40.50.200">
    <property type="entry name" value="Peptidase S8/S53 domain"/>
    <property type="match status" value="1"/>
</dbReference>
<dbReference type="Pfam" id="PF18962">
    <property type="entry name" value="Por_Secre_tail"/>
    <property type="match status" value="1"/>
</dbReference>
<evidence type="ECO:0000259" key="6">
    <source>
        <dbReference type="Pfam" id="PF00082"/>
    </source>
</evidence>
<reference evidence="9" key="1">
    <citation type="submission" date="2018-09" db="EMBL/GenBank/DDBJ databases">
        <title>Chryseolinea sp. KIS68-18 isolated from soil.</title>
        <authorList>
            <person name="Weon H.-Y."/>
            <person name="Kwon S.-W."/>
            <person name="Lee S.A."/>
        </authorList>
    </citation>
    <scope>NUCLEOTIDE SEQUENCE [LARGE SCALE GENOMIC DNA]</scope>
    <source>
        <strain evidence="9">KIS68-18</strain>
    </source>
</reference>
<dbReference type="PANTHER" id="PTHR43399:SF4">
    <property type="entry name" value="CELL WALL-ASSOCIATED PROTEASE"/>
    <property type="match status" value="1"/>
</dbReference>
<dbReference type="Proteomes" id="UP000266183">
    <property type="component" value="Chromosome"/>
</dbReference>
<dbReference type="PROSITE" id="PS00136">
    <property type="entry name" value="SUBTILASE_ASP"/>
    <property type="match status" value="1"/>
</dbReference>
<dbReference type="InterPro" id="IPR051048">
    <property type="entry name" value="Peptidase_S8/S53_subtilisin"/>
</dbReference>
<evidence type="ECO:0008006" key="10">
    <source>
        <dbReference type="Google" id="ProtNLM"/>
    </source>
</evidence>
<dbReference type="RefSeq" id="WP_119755184.1">
    <property type="nucleotide sequence ID" value="NZ_CP032382.1"/>
</dbReference>
<evidence type="ECO:0000313" key="8">
    <source>
        <dbReference type="EMBL" id="AYB31923.1"/>
    </source>
</evidence>
<dbReference type="PRINTS" id="PR00723">
    <property type="entry name" value="SUBTILISIN"/>
</dbReference>